<sequence>ANARRASQKISAAQRKETEDTLTGAIRRILAEQNDRIEAIASEHGVTQDKVKKLMGGERYYKKGSRNTQLANALIHAKAQEVNADRPRGAKYSLDEIREMVKADESMQNLVHEEQQEYITKLNECRALQNMSIRATNTAAARDVQSMLDNVFKMLDGLALRTGIYTCLFTSRGHVYDTAQATWFGTDNVMDFWEDVLQTEADEITRKLEQWAC</sequence>
<gene>
    <name evidence="1" type="ORF">F5891DRAFT_936926</name>
</gene>
<evidence type="ECO:0000313" key="2">
    <source>
        <dbReference type="Proteomes" id="UP001195769"/>
    </source>
</evidence>
<protein>
    <submittedName>
        <fullName evidence="1">Uncharacterized protein</fullName>
    </submittedName>
</protein>
<reference evidence="1" key="1">
    <citation type="journal article" date="2020" name="New Phytol.">
        <title>Comparative genomics reveals dynamic genome evolution in host specialist ectomycorrhizal fungi.</title>
        <authorList>
            <person name="Lofgren L.A."/>
            <person name="Nguyen N.H."/>
            <person name="Vilgalys R."/>
            <person name="Ruytinx J."/>
            <person name="Liao H.L."/>
            <person name="Branco S."/>
            <person name="Kuo A."/>
            <person name="LaButti K."/>
            <person name="Lipzen A."/>
            <person name="Andreopoulos W."/>
            <person name="Pangilinan J."/>
            <person name="Riley R."/>
            <person name="Hundley H."/>
            <person name="Na H."/>
            <person name="Barry K."/>
            <person name="Grigoriev I.V."/>
            <person name="Stajich J.E."/>
            <person name="Kennedy P.G."/>
        </authorList>
    </citation>
    <scope>NUCLEOTIDE SEQUENCE</scope>
    <source>
        <strain evidence="1">FC203</strain>
    </source>
</reference>
<dbReference type="EMBL" id="JABBWK010000007">
    <property type="protein sequence ID" value="KAG1905550.1"/>
    <property type="molecule type" value="Genomic_DNA"/>
</dbReference>
<feature type="non-terminal residue" evidence="1">
    <location>
        <position position="213"/>
    </location>
</feature>
<dbReference type="Proteomes" id="UP001195769">
    <property type="component" value="Unassembled WGS sequence"/>
</dbReference>
<comment type="caution">
    <text evidence="1">The sequence shown here is derived from an EMBL/GenBank/DDBJ whole genome shotgun (WGS) entry which is preliminary data.</text>
</comment>
<dbReference type="GeneID" id="64668364"/>
<name>A0AAD4HPQ8_9AGAM</name>
<dbReference type="AlphaFoldDB" id="A0AAD4HPQ8"/>
<accession>A0AAD4HPQ8</accession>
<feature type="non-terminal residue" evidence="1">
    <location>
        <position position="1"/>
    </location>
</feature>
<dbReference type="RefSeq" id="XP_041231125.1">
    <property type="nucleotide sequence ID" value="XM_041374066.1"/>
</dbReference>
<organism evidence="1 2">
    <name type="scientific">Suillus fuscotomentosus</name>
    <dbReference type="NCBI Taxonomy" id="1912939"/>
    <lineage>
        <taxon>Eukaryota</taxon>
        <taxon>Fungi</taxon>
        <taxon>Dikarya</taxon>
        <taxon>Basidiomycota</taxon>
        <taxon>Agaricomycotina</taxon>
        <taxon>Agaricomycetes</taxon>
        <taxon>Agaricomycetidae</taxon>
        <taxon>Boletales</taxon>
        <taxon>Suillineae</taxon>
        <taxon>Suillaceae</taxon>
        <taxon>Suillus</taxon>
    </lineage>
</organism>
<proteinExistence type="predicted"/>
<evidence type="ECO:0000313" key="1">
    <source>
        <dbReference type="EMBL" id="KAG1905550.1"/>
    </source>
</evidence>
<keyword evidence="2" id="KW-1185">Reference proteome</keyword>